<dbReference type="InterPro" id="IPR022272">
    <property type="entry name" value="Lipocalin_CS"/>
</dbReference>
<reference evidence="4" key="1">
    <citation type="submission" date="2020-01" db="EMBL/GenBank/DDBJ databases">
        <authorList>
            <consortium name="DOE Joint Genome Institute"/>
            <person name="Haridas S."/>
            <person name="Albert R."/>
            <person name="Binder M."/>
            <person name="Bloem J."/>
            <person name="Labutti K."/>
            <person name="Salamov A."/>
            <person name="Andreopoulos B."/>
            <person name="Baker S.E."/>
            <person name="Barry K."/>
            <person name="Bills G."/>
            <person name="Bluhm B.H."/>
            <person name="Cannon C."/>
            <person name="Castanera R."/>
            <person name="Culley D.E."/>
            <person name="Daum C."/>
            <person name="Ezra D."/>
            <person name="Gonzalez J.B."/>
            <person name="Henrissat B."/>
            <person name="Kuo A."/>
            <person name="Liang C."/>
            <person name="Lipzen A."/>
            <person name="Lutzoni F."/>
            <person name="Magnuson J."/>
            <person name="Mondo S."/>
            <person name="Nolan M."/>
            <person name="Ohm R."/>
            <person name="Pangilinan J."/>
            <person name="Park H.-J."/>
            <person name="Ramirez L."/>
            <person name="Alfaro M."/>
            <person name="Sun H."/>
            <person name="Tritt A."/>
            <person name="Yoshinaga Y."/>
            <person name="Zwiers L.-H."/>
            <person name="Turgeon B.G."/>
            <person name="Goodwin S.B."/>
            <person name="Spatafora J.W."/>
            <person name="Crous P.W."/>
            <person name="Grigoriev I.V."/>
        </authorList>
    </citation>
    <scope>NUCLEOTIDE SEQUENCE</scope>
    <source>
        <strain evidence="4">P77</strain>
    </source>
</reference>
<dbReference type="PANTHER" id="PTHR38046">
    <property type="entry name" value="CRYPTIC LOCI REGULATOR 2"/>
    <property type="match status" value="1"/>
</dbReference>
<evidence type="ECO:0000259" key="2">
    <source>
        <dbReference type="Pfam" id="PF10383"/>
    </source>
</evidence>
<gene>
    <name evidence="4" type="ORF">BDW02DRAFT_557787</name>
</gene>
<name>A0A6A5K1W6_9PLEO</name>
<dbReference type="Proteomes" id="UP000800040">
    <property type="component" value="Unassembled WGS sequence"/>
</dbReference>
<evidence type="ECO:0000256" key="1">
    <source>
        <dbReference type="SAM" id="MobiDB-lite"/>
    </source>
</evidence>
<dbReference type="PANTHER" id="PTHR38046:SF1">
    <property type="entry name" value="CRYPTIC LOCI REGULATOR 2"/>
    <property type="match status" value="1"/>
</dbReference>
<feature type="domain" description="Cryptic loci regulator 2 N-terminal" evidence="3">
    <location>
        <begin position="90"/>
        <end position="170"/>
    </location>
</feature>
<dbReference type="EMBL" id="ML975377">
    <property type="protein sequence ID" value="KAF1830999.1"/>
    <property type="molecule type" value="Genomic_DNA"/>
</dbReference>
<dbReference type="PROSITE" id="PS00213">
    <property type="entry name" value="LIPOCALIN"/>
    <property type="match status" value="1"/>
</dbReference>
<feature type="compositionally biased region" description="Low complexity" evidence="1">
    <location>
        <begin position="253"/>
        <end position="265"/>
    </location>
</feature>
<dbReference type="OrthoDB" id="2421327at2759"/>
<evidence type="ECO:0000313" key="4">
    <source>
        <dbReference type="EMBL" id="KAF1830999.1"/>
    </source>
</evidence>
<feature type="compositionally biased region" description="Pro residues" evidence="1">
    <location>
        <begin position="224"/>
        <end position="245"/>
    </location>
</feature>
<organism evidence="4 5">
    <name type="scientific">Decorospora gaudefroyi</name>
    <dbReference type="NCBI Taxonomy" id="184978"/>
    <lineage>
        <taxon>Eukaryota</taxon>
        <taxon>Fungi</taxon>
        <taxon>Dikarya</taxon>
        <taxon>Ascomycota</taxon>
        <taxon>Pezizomycotina</taxon>
        <taxon>Dothideomycetes</taxon>
        <taxon>Pleosporomycetidae</taxon>
        <taxon>Pleosporales</taxon>
        <taxon>Pleosporineae</taxon>
        <taxon>Pleosporaceae</taxon>
        <taxon>Decorospora</taxon>
    </lineage>
</organism>
<dbReference type="GO" id="GO:0030466">
    <property type="term" value="P:silent mating-type cassette heterochromatin formation"/>
    <property type="evidence" value="ECO:0007669"/>
    <property type="project" value="TreeGrafter"/>
</dbReference>
<accession>A0A6A5K1W6</accession>
<dbReference type="GO" id="GO:0070824">
    <property type="term" value="C:SHREC complex"/>
    <property type="evidence" value="ECO:0007669"/>
    <property type="project" value="InterPro"/>
</dbReference>
<keyword evidence="5" id="KW-1185">Reference proteome</keyword>
<dbReference type="InterPro" id="IPR018839">
    <property type="entry name" value="Tscrpt-silencing_Clr2_C"/>
</dbReference>
<dbReference type="AlphaFoldDB" id="A0A6A5K1W6"/>
<feature type="region of interest" description="Disordered" evidence="1">
    <location>
        <begin position="216"/>
        <end position="265"/>
    </location>
</feature>
<dbReference type="InterPro" id="IPR031915">
    <property type="entry name" value="Clr2_N"/>
</dbReference>
<protein>
    <recommendedName>
        <fullName evidence="6">Cryptic loci regulator 2 N-terminal domain-containing protein</fullName>
    </recommendedName>
</protein>
<dbReference type="InterPro" id="IPR038986">
    <property type="entry name" value="Clr2"/>
</dbReference>
<sequence>MALQPMTQFWPVFATKSDGQHIVNIRNKPLRNGPTEEQLNMAPNDQGQRDFYREIKKEDPKHMDWRKKLGGMLLRELGGKPYEDKWQQCILWELPENYKLFEHIKTKADGQLKTVKNHSGGGHDRQDAYLYGYPKGPKKRFRSPVEFFPHLLWLCTDDSSDYANCTCKMCSPAGDVEKPQVKAEFKLEQPSAMKRESSSSGPVAANNIVGRNPTVYIPFQQPASGPPAPSPSTKPATPIPRPQPTPNAQQTRPPSVLQSSPLPQPRSLEQQADLTYDRFLCRTGEVVWFLRPSMTAWGLGLVVRRWTAKEYPNQRSYLIQPLSHPFESPPQELVHSNDHVKPWLAWSPPPPTFLFLQQNPQYGYENTDWQGLISGQYGDDGTASVDASILAAKAIESTYTLFERLKTSRDDKGNELRHFNGLYLGTEKLWRGDIVRLHMHIGTGRDLMVVTDIVEQVFANPPQDQPRTKVIISGDIYTYATLDTPNPNSLPTLPQQNNNIPTRMVKDMAWRNRTLIPMTGQLGWWQLLHPNFRLDVADIQGRWYEMSILFAKDFTEDVKTKKDGNIIPMNSRCGAPSPTKYPGIPHPDRISAFGSSIPNGTRLIDTLEPPSQEQMGQPPPRPQHDAMDGGMGAAMASFSLDEFMNLGPDGAMEYGPSPGDFTF</sequence>
<evidence type="ECO:0000313" key="5">
    <source>
        <dbReference type="Proteomes" id="UP000800040"/>
    </source>
</evidence>
<proteinExistence type="predicted"/>
<dbReference type="GO" id="GO:0033553">
    <property type="term" value="C:rDNA heterochromatin"/>
    <property type="evidence" value="ECO:0007669"/>
    <property type="project" value="TreeGrafter"/>
</dbReference>
<dbReference type="Pfam" id="PF16761">
    <property type="entry name" value="Clr2_transil"/>
    <property type="match status" value="1"/>
</dbReference>
<feature type="domain" description="Cryptic loci regulator 2 C-terminal" evidence="2">
    <location>
        <begin position="418"/>
        <end position="545"/>
    </location>
</feature>
<dbReference type="Pfam" id="PF10383">
    <property type="entry name" value="Clr2"/>
    <property type="match status" value="1"/>
</dbReference>
<evidence type="ECO:0000259" key="3">
    <source>
        <dbReference type="Pfam" id="PF16761"/>
    </source>
</evidence>
<evidence type="ECO:0008006" key="6">
    <source>
        <dbReference type="Google" id="ProtNLM"/>
    </source>
</evidence>
<dbReference type="GO" id="GO:0031934">
    <property type="term" value="C:mating-type region heterochromatin"/>
    <property type="evidence" value="ECO:0007669"/>
    <property type="project" value="TreeGrafter"/>
</dbReference>